<dbReference type="PROSITE" id="PS00299">
    <property type="entry name" value="UBIQUITIN_1"/>
    <property type="match status" value="1"/>
</dbReference>
<accession>A0A9N9GC28</accession>
<reference evidence="3" key="1">
    <citation type="submission" date="2021-06" db="EMBL/GenBank/DDBJ databases">
        <authorList>
            <person name="Kallberg Y."/>
            <person name="Tangrot J."/>
            <person name="Rosling A."/>
        </authorList>
    </citation>
    <scope>NUCLEOTIDE SEQUENCE</scope>
    <source>
        <strain evidence="3">IA702</strain>
    </source>
</reference>
<dbReference type="PANTHER" id="PTHR36649:SF28">
    <property type="entry name" value="UBIQUITIN-LIKE DOMAIN-CONTAINING PROTEIN"/>
    <property type="match status" value="1"/>
</dbReference>
<dbReference type="Gene3D" id="3.90.175.10">
    <property type="entry name" value="Diphtheria Toxin, domain 1"/>
    <property type="match status" value="1"/>
</dbReference>
<protein>
    <submittedName>
        <fullName evidence="3">10285_t:CDS:1</fullName>
    </submittedName>
</protein>
<dbReference type="Gene3D" id="3.10.20.90">
    <property type="entry name" value="Phosphatidylinositol 3-kinase Catalytic Subunit, Chain A, domain 1"/>
    <property type="match status" value="1"/>
</dbReference>
<dbReference type="FunFam" id="3.10.20.90:FF:000222">
    <property type="entry name" value="Polyubiquitin 5"/>
    <property type="match status" value="1"/>
</dbReference>
<organism evidence="3 4">
    <name type="scientific">Paraglomus occultum</name>
    <dbReference type="NCBI Taxonomy" id="144539"/>
    <lineage>
        <taxon>Eukaryota</taxon>
        <taxon>Fungi</taxon>
        <taxon>Fungi incertae sedis</taxon>
        <taxon>Mucoromycota</taxon>
        <taxon>Glomeromycotina</taxon>
        <taxon>Glomeromycetes</taxon>
        <taxon>Paraglomerales</taxon>
        <taxon>Paraglomeraceae</taxon>
        <taxon>Paraglomus</taxon>
    </lineage>
</organism>
<dbReference type="SMART" id="SM00213">
    <property type="entry name" value="UBQ"/>
    <property type="match status" value="1"/>
</dbReference>
<dbReference type="InterPro" id="IPR029071">
    <property type="entry name" value="Ubiquitin-like_domsf"/>
</dbReference>
<gene>
    <name evidence="3" type="ORF">POCULU_LOCUS7213</name>
</gene>
<dbReference type="PANTHER" id="PTHR36649">
    <property type="entry name" value="UBIQUITIN-LIKE DOMAIN-CONTAINING PROTEIN"/>
    <property type="match status" value="1"/>
</dbReference>
<dbReference type="SUPFAM" id="SSF56399">
    <property type="entry name" value="ADP-ribosylation"/>
    <property type="match status" value="1"/>
</dbReference>
<evidence type="ECO:0000259" key="2">
    <source>
        <dbReference type="PROSITE" id="PS50053"/>
    </source>
</evidence>
<dbReference type="AlphaFoldDB" id="A0A9N9GC28"/>
<evidence type="ECO:0000313" key="3">
    <source>
        <dbReference type="EMBL" id="CAG8595888.1"/>
    </source>
</evidence>
<evidence type="ECO:0000313" key="4">
    <source>
        <dbReference type="Proteomes" id="UP000789572"/>
    </source>
</evidence>
<dbReference type="PROSITE" id="PS50053">
    <property type="entry name" value="UBIQUITIN_2"/>
    <property type="match status" value="1"/>
</dbReference>
<dbReference type="PRINTS" id="PR00348">
    <property type="entry name" value="UBIQUITIN"/>
</dbReference>
<dbReference type="InterPro" id="IPR019956">
    <property type="entry name" value="Ubiquitin_dom"/>
</dbReference>
<dbReference type="Pfam" id="PF00240">
    <property type="entry name" value="ubiquitin"/>
    <property type="match status" value="1"/>
</dbReference>
<feature type="region of interest" description="Disordered" evidence="1">
    <location>
        <begin position="55"/>
        <end position="77"/>
    </location>
</feature>
<keyword evidence="4" id="KW-1185">Reference proteome</keyword>
<name>A0A9N9GC28_9GLOM</name>
<feature type="compositionally biased region" description="Polar residues" evidence="1">
    <location>
        <begin position="61"/>
        <end position="77"/>
    </location>
</feature>
<proteinExistence type="predicted"/>
<comment type="caution">
    <text evidence="3">The sequence shown here is derived from an EMBL/GenBank/DDBJ whole genome shotgun (WGS) entry which is preliminary data.</text>
</comment>
<dbReference type="EMBL" id="CAJVPJ010001554">
    <property type="protein sequence ID" value="CAG8595888.1"/>
    <property type="molecule type" value="Genomic_DNA"/>
</dbReference>
<dbReference type="OrthoDB" id="428577at2759"/>
<feature type="domain" description="Ubiquitin-like" evidence="2">
    <location>
        <begin position="82"/>
        <end position="157"/>
    </location>
</feature>
<dbReference type="InterPro" id="IPR019954">
    <property type="entry name" value="Ubiquitin_CS"/>
</dbReference>
<evidence type="ECO:0000256" key="1">
    <source>
        <dbReference type="SAM" id="MobiDB-lite"/>
    </source>
</evidence>
<dbReference type="InterPro" id="IPR000626">
    <property type="entry name" value="Ubiquitin-like_dom"/>
</dbReference>
<dbReference type="Proteomes" id="UP000789572">
    <property type="component" value="Unassembled WGS sequence"/>
</dbReference>
<sequence length="331" mass="37013">MAVSRNADLLNAALSAVMGTHHFVSENVFKERLAKTKGVYQQVDLHSLHQSNLVGGEVDSEQNTVEPNNDQTSKQETTNEGWGIVIKTLTGKSITLKCEETDTVKSIKQRIMDKEGVPPDQQRLIFAGQTLEDDKTLADCDVQNESIIHLILRLRGGGCIISYLPSSALDPGYDYDFTHIKDIGVTYMRGNVQYRRPCGWKRFALKVAGKYDNGDNTWLGIDKRAWPVSYHGTAKYNAKSISEEGYQLSKGKRFAFGRGVYSTPDVNLAERYATEFLFDGKKYVIVIQNRVNPKNLVKLTTTAEAGVGEYWISKAGEDVRPYGICIKEKKS</sequence>
<dbReference type="SUPFAM" id="SSF54236">
    <property type="entry name" value="Ubiquitin-like"/>
    <property type="match status" value="1"/>
</dbReference>